<dbReference type="GO" id="GO:0022857">
    <property type="term" value="F:transmembrane transporter activity"/>
    <property type="evidence" value="ECO:0007669"/>
    <property type="project" value="InterPro"/>
</dbReference>
<feature type="transmembrane region" description="Helical" evidence="5">
    <location>
        <begin position="360"/>
        <end position="381"/>
    </location>
</feature>
<feature type="transmembrane region" description="Helical" evidence="5">
    <location>
        <begin position="227"/>
        <end position="250"/>
    </location>
</feature>
<dbReference type="PANTHER" id="PTHR48021">
    <property type="match status" value="1"/>
</dbReference>
<keyword evidence="3 5" id="KW-1133">Transmembrane helix</keyword>
<feature type="transmembrane region" description="Helical" evidence="5">
    <location>
        <begin position="87"/>
        <end position="108"/>
    </location>
</feature>
<dbReference type="InterPro" id="IPR036259">
    <property type="entry name" value="MFS_trans_sf"/>
</dbReference>
<dbReference type="PROSITE" id="PS00216">
    <property type="entry name" value="SUGAR_TRANSPORT_1"/>
    <property type="match status" value="1"/>
</dbReference>
<evidence type="ECO:0000313" key="7">
    <source>
        <dbReference type="EMBL" id="CAH0769716.1"/>
    </source>
</evidence>
<dbReference type="InterPro" id="IPR005828">
    <property type="entry name" value="MFS_sugar_transport-like"/>
</dbReference>
<organism evidence="7 8">
    <name type="scientific">Bemisia tabaci</name>
    <name type="common">Sweetpotato whitefly</name>
    <name type="synonym">Aleurodes tabaci</name>
    <dbReference type="NCBI Taxonomy" id="7038"/>
    <lineage>
        <taxon>Eukaryota</taxon>
        <taxon>Metazoa</taxon>
        <taxon>Ecdysozoa</taxon>
        <taxon>Arthropoda</taxon>
        <taxon>Hexapoda</taxon>
        <taxon>Insecta</taxon>
        <taxon>Pterygota</taxon>
        <taxon>Neoptera</taxon>
        <taxon>Paraneoptera</taxon>
        <taxon>Hemiptera</taxon>
        <taxon>Sternorrhyncha</taxon>
        <taxon>Aleyrodoidea</taxon>
        <taxon>Aleyrodidae</taxon>
        <taxon>Aleyrodinae</taxon>
        <taxon>Bemisia</taxon>
    </lineage>
</organism>
<dbReference type="PANTHER" id="PTHR48021:SF89">
    <property type="entry name" value="FI02132P-RELATED"/>
    <property type="match status" value="1"/>
</dbReference>
<evidence type="ECO:0000256" key="1">
    <source>
        <dbReference type="ARBA" id="ARBA00004141"/>
    </source>
</evidence>
<dbReference type="Pfam" id="PF00083">
    <property type="entry name" value="Sugar_tr"/>
    <property type="match status" value="1"/>
</dbReference>
<feature type="transmembrane region" description="Helical" evidence="5">
    <location>
        <begin position="323"/>
        <end position="348"/>
    </location>
</feature>
<reference evidence="7" key="1">
    <citation type="submission" date="2021-12" db="EMBL/GenBank/DDBJ databases">
        <authorList>
            <person name="King R."/>
        </authorList>
    </citation>
    <scope>NUCLEOTIDE SEQUENCE</scope>
</reference>
<dbReference type="PROSITE" id="PS50850">
    <property type="entry name" value="MFS"/>
    <property type="match status" value="1"/>
</dbReference>
<feature type="transmembrane region" description="Helical" evidence="5">
    <location>
        <begin position="292"/>
        <end position="311"/>
    </location>
</feature>
<evidence type="ECO:0000256" key="3">
    <source>
        <dbReference type="ARBA" id="ARBA00022989"/>
    </source>
</evidence>
<name>A0A9P0C8H8_BEMTA</name>
<proteinExistence type="predicted"/>
<dbReference type="InterPro" id="IPR050549">
    <property type="entry name" value="MFS_Trehalose_Transporter"/>
</dbReference>
<evidence type="ECO:0000256" key="4">
    <source>
        <dbReference type="ARBA" id="ARBA00023136"/>
    </source>
</evidence>
<dbReference type="GO" id="GO:0016020">
    <property type="term" value="C:membrane"/>
    <property type="evidence" value="ECO:0007669"/>
    <property type="project" value="UniProtKB-SubCell"/>
</dbReference>
<feature type="transmembrane region" description="Helical" evidence="5">
    <location>
        <begin position="144"/>
        <end position="165"/>
    </location>
</feature>
<dbReference type="AlphaFoldDB" id="A0A9P0C8H8"/>
<dbReference type="InterPro" id="IPR020846">
    <property type="entry name" value="MFS_dom"/>
</dbReference>
<gene>
    <name evidence="7" type="ORF">BEMITA_LOCUS6674</name>
</gene>
<accession>A0A9P0C8H8</accession>
<evidence type="ECO:0000256" key="5">
    <source>
        <dbReference type="SAM" id="Phobius"/>
    </source>
</evidence>
<feature type="transmembrane region" description="Helical" evidence="5">
    <location>
        <begin position="262"/>
        <end position="285"/>
    </location>
</feature>
<evidence type="ECO:0000256" key="2">
    <source>
        <dbReference type="ARBA" id="ARBA00022692"/>
    </source>
</evidence>
<protein>
    <recommendedName>
        <fullName evidence="6">Major facilitator superfamily (MFS) profile domain-containing protein</fullName>
    </recommendedName>
</protein>
<feature type="transmembrane region" description="Helical" evidence="5">
    <location>
        <begin position="120"/>
        <end position="138"/>
    </location>
</feature>
<evidence type="ECO:0000313" key="8">
    <source>
        <dbReference type="Proteomes" id="UP001152759"/>
    </source>
</evidence>
<feature type="transmembrane region" description="Helical" evidence="5">
    <location>
        <begin position="63"/>
        <end position="81"/>
    </location>
</feature>
<dbReference type="InterPro" id="IPR005829">
    <property type="entry name" value="Sugar_transporter_CS"/>
</dbReference>
<feature type="transmembrane region" description="Helical" evidence="5">
    <location>
        <begin position="32"/>
        <end position="51"/>
    </location>
</feature>
<evidence type="ECO:0000259" key="6">
    <source>
        <dbReference type="PROSITE" id="PS50850"/>
    </source>
</evidence>
<keyword evidence="8" id="KW-1185">Reference proteome</keyword>
<feature type="domain" description="Major facilitator superfamily (MFS) profile" evidence="6">
    <location>
        <begin position="1"/>
        <end position="422"/>
    </location>
</feature>
<comment type="subcellular location">
    <subcellularLocation>
        <location evidence="1">Membrane</location>
        <topology evidence="1">Multi-pass membrane protein</topology>
    </subcellularLocation>
</comment>
<dbReference type="EMBL" id="OU963864">
    <property type="protein sequence ID" value="CAH0769716.1"/>
    <property type="molecule type" value="Genomic_DNA"/>
</dbReference>
<dbReference type="SUPFAM" id="SSF103473">
    <property type="entry name" value="MFS general substrate transporter"/>
    <property type="match status" value="1"/>
</dbReference>
<sequence>MVSIGEKWNLHFDFILRVKLMRLQETMMSMRLPYFAASLGILLAPISALLAGPVLDAFGRKKGLLSFFLSMGLGFCVVAFAEEVYHIYIGRCICAIAIGLEVTSVVYLAEICTKRQRSCFLSLTAPFFSLGVALVYLVGGYLPWQMAATIFSLSSFGFFVIQCFAPESPAWLFKTGQIEASTKSLRKLGRSHENILHELDLLTLSTRTRSGKFHLRAFLEPTVWKPFLILSIFHFITNAAGVFDVLYYTVDFVKAFGLTVDPLIFTVLLAVARFTTNCTLGAYFLVSVPRKFTTAFSGFIMAASLLGSTVYEYAYRDLAEKPLQWIPVTLTVIAIVASAMGMNFLPWIMPGEMFPLQVRGAMTGASFLVGTFCTFVSLKIYGSTSKRSVFGVCCCGLHYLPSQERYSGYWSCQRLRIRHCTR</sequence>
<dbReference type="Gene3D" id="1.20.1250.20">
    <property type="entry name" value="MFS general substrate transporter like domains"/>
    <property type="match status" value="1"/>
</dbReference>
<keyword evidence="2 5" id="KW-0812">Transmembrane</keyword>
<keyword evidence="4 5" id="KW-0472">Membrane</keyword>
<dbReference type="Proteomes" id="UP001152759">
    <property type="component" value="Chromosome 3"/>
</dbReference>